<dbReference type="EMBL" id="FRCB01000003">
    <property type="protein sequence ID" value="SHL85014.1"/>
    <property type="molecule type" value="Genomic_DNA"/>
</dbReference>
<dbReference type="SUPFAM" id="SSF53474">
    <property type="entry name" value="alpha/beta-Hydrolases"/>
    <property type="match status" value="1"/>
</dbReference>
<evidence type="ECO:0000259" key="1">
    <source>
        <dbReference type="Pfam" id="PF00561"/>
    </source>
</evidence>
<organism evidence="2 3">
    <name type="scientific">Roseovarius litoreus</name>
    <dbReference type="NCBI Taxonomy" id="1155722"/>
    <lineage>
        <taxon>Bacteria</taxon>
        <taxon>Pseudomonadati</taxon>
        <taxon>Pseudomonadota</taxon>
        <taxon>Alphaproteobacteria</taxon>
        <taxon>Rhodobacterales</taxon>
        <taxon>Roseobacteraceae</taxon>
        <taxon>Roseovarius</taxon>
    </lineage>
</organism>
<gene>
    <name evidence="2" type="ORF">SAMN05443432_103135</name>
</gene>
<dbReference type="Pfam" id="PF00561">
    <property type="entry name" value="Abhydrolase_1"/>
    <property type="match status" value="1"/>
</dbReference>
<dbReference type="InterPro" id="IPR017497">
    <property type="entry name" value="BchO"/>
</dbReference>
<dbReference type="InterPro" id="IPR029058">
    <property type="entry name" value="AB_hydrolase_fold"/>
</dbReference>
<keyword evidence="3" id="KW-1185">Reference proteome</keyword>
<name>A0A1M7DZV7_9RHOB</name>
<evidence type="ECO:0000313" key="2">
    <source>
        <dbReference type="EMBL" id="SHL85014.1"/>
    </source>
</evidence>
<protein>
    <submittedName>
        <fullName evidence="2">Magnesium chelatase accessory protein</fullName>
    </submittedName>
</protein>
<accession>A0A1M7DZV7</accession>
<feature type="domain" description="AB hydrolase-1" evidence="1">
    <location>
        <begin position="35"/>
        <end position="275"/>
    </location>
</feature>
<dbReference type="InterPro" id="IPR050266">
    <property type="entry name" value="AB_hydrolase_sf"/>
</dbReference>
<dbReference type="InterPro" id="IPR000073">
    <property type="entry name" value="AB_hydrolase_1"/>
</dbReference>
<dbReference type="RefSeq" id="WP_149778942.1">
    <property type="nucleotide sequence ID" value="NZ_FRCB01000003.1"/>
</dbReference>
<dbReference type="InterPro" id="IPR000639">
    <property type="entry name" value="Epox_hydrolase-like"/>
</dbReference>
<evidence type="ECO:0000313" key="3">
    <source>
        <dbReference type="Proteomes" id="UP000322545"/>
    </source>
</evidence>
<dbReference type="Gene3D" id="3.40.50.1820">
    <property type="entry name" value="alpha/beta hydrolase"/>
    <property type="match status" value="1"/>
</dbReference>
<dbReference type="AlphaFoldDB" id="A0A1M7DZV7"/>
<dbReference type="PRINTS" id="PR00412">
    <property type="entry name" value="EPOXHYDRLASE"/>
</dbReference>
<dbReference type="PRINTS" id="PR00111">
    <property type="entry name" value="ABHYDROLASE"/>
</dbReference>
<dbReference type="GO" id="GO:0003824">
    <property type="term" value="F:catalytic activity"/>
    <property type="evidence" value="ECO:0007669"/>
    <property type="project" value="InterPro"/>
</dbReference>
<sequence length="289" mass="31468">MDWNRDLAGWPLHSLSRRIRHRPHDWHVQESGAGPMLLLLHGAAASTHSWRDLIPTLARKFHVVALDLPGQGFSRAGTRRRLGLTAMSEDIAALCAAEGWQPHAIIGHSAGAALALDLARHMTRPDGTRPDVIGINAALDRFEGVAGWLFPMLAKVLALNPLTATAFTLGRNHEDRARRLIESTGSTLDEAGLGLYARLISDRSHVEATLQMMAQWDIDALLPHLPGITARCLLITGAQDKAVSPEVSTRAARLLPNAQTHRIEGLGHLAHEEDPATLLDIITGWLAQD</sequence>
<dbReference type="PANTHER" id="PTHR43798">
    <property type="entry name" value="MONOACYLGLYCEROL LIPASE"/>
    <property type="match status" value="1"/>
</dbReference>
<dbReference type="PANTHER" id="PTHR43798:SF33">
    <property type="entry name" value="HYDROLASE, PUTATIVE (AFU_ORTHOLOGUE AFUA_2G14860)-RELATED"/>
    <property type="match status" value="1"/>
</dbReference>
<dbReference type="GO" id="GO:0016020">
    <property type="term" value="C:membrane"/>
    <property type="evidence" value="ECO:0007669"/>
    <property type="project" value="TreeGrafter"/>
</dbReference>
<reference evidence="2 3" key="1">
    <citation type="submission" date="2016-11" db="EMBL/GenBank/DDBJ databases">
        <authorList>
            <person name="Varghese N."/>
            <person name="Submissions S."/>
        </authorList>
    </citation>
    <scope>NUCLEOTIDE SEQUENCE [LARGE SCALE GENOMIC DNA]</scope>
    <source>
        <strain evidence="2 3">DSM 28249</strain>
    </source>
</reference>
<dbReference type="NCBIfam" id="TIGR03056">
    <property type="entry name" value="bchO_mg_che_rel"/>
    <property type="match status" value="1"/>
</dbReference>
<proteinExistence type="predicted"/>
<dbReference type="Proteomes" id="UP000322545">
    <property type="component" value="Unassembled WGS sequence"/>
</dbReference>